<protein>
    <submittedName>
        <fullName evidence="1">Uncharacterized protein</fullName>
    </submittedName>
</protein>
<keyword evidence="2" id="KW-1185">Reference proteome</keyword>
<accession>A0ACB9Z4N7</accession>
<dbReference type="Proteomes" id="UP001497700">
    <property type="component" value="Unassembled WGS sequence"/>
</dbReference>
<dbReference type="EMBL" id="MU393462">
    <property type="protein sequence ID" value="KAI4866203.1"/>
    <property type="molecule type" value="Genomic_DNA"/>
</dbReference>
<sequence>MAGMVYGDSLYGYDDKDSRRGRSRTRTSDPESNFMSFPPMVNSTGAWIVAPPRSCKRIGKYFLILVAAIISISFWLPLSEFHLGRIEEYTYPFCSLPESRIVELRDTLAEYKHRGEECNISSLDLHMPLGTVCPDRSSMLAAMSSGGRVGRDAPYLPRGCDMQWFDTWEVCDILGRYSQVVLVGDSMLRHVIGALNILIREDLGYGGVTDWNFSEEERHECFCNNQFDIRDCSIQGIYSTADVIKHDPLSLVCPKMIPDWNTDLRIEQIVRYPIPDDERRRFGKEIDPNPLQRKAFVLGHGLWNNLEVDQATNWLDAVLGMIESRTGARTQLRGRSPRRNLPVLLMTPNAAGDKKPDEWLVSQGNKALVQFEHAMATQAAKRRVDHLGTWNMSIQATLYDGVHMDMRGNLVKAMMVLNWLNLLDA</sequence>
<gene>
    <name evidence="1" type="ORF">F4820DRAFT_469106</name>
</gene>
<evidence type="ECO:0000313" key="1">
    <source>
        <dbReference type="EMBL" id="KAI4866203.1"/>
    </source>
</evidence>
<evidence type="ECO:0000313" key="2">
    <source>
        <dbReference type="Proteomes" id="UP001497700"/>
    </source>
</evidence>
<organism evidence="1 2">
    <name type="scientific">Hypoxylon rubiginosum</name>
    <dbReference type="NCBI Taxonomy" id="110542"/>
    <lineage>
        <taxon>Eukaryota</taxon>
        <taxon>Fungi</taxon>
        <taxon>Dikarya</taxon>
        <taxon>Ascomycota</taxon>
        <taxon>Pezizomycotina</taxon>
        <taxon>Sordariomycetes</taxon>
        <taxon>Xylariomycetidae</taxon>
        <taxon>Xylariales</taxon>
        <taxon>Hypoxylaceae</taxon>
        <taxon>Hypoxylon</taxon>
    </lineage>
</organism>
<name>A0ACB9Z4N7_9PEZI</name>
<proteinExistence type="predicted"/>
<reference evidence="1 2" key="1">
    <citation type="journal article" date="2022" name="New Phytol.">
        <title>Ecological generalism drives hyperdiversity of secondary metabolite gene clusters in xylarialean endophytes.</title>
        <authorList>
            <person name="Franco M.E.E."/>
            <person name="Wisecaver J.H."/>
            <person name="Arnold A.E."/>
            <person name="Ju Y.M."/>
            <person name="Slot J.C."/>
            <person name="Ahrendt S."/>
            <person name="Moore L.P."/>
            <person name="Eastman K.E."/>
            <person name="Scott K."/>
            <person name="Konkel Z."/>
            <person name="Mondo S.J."/>
            <person name="Kuo A."/>
            <person name="Hayes R.D."/>
            <person name="Haridas S."/>
            <person name="Andreopoulos B."/>
            <person name="Riley R."/>
            <person name="LaButti K."/>
            <person name="Pangilinan J."/>
            <person name="Lipzen A."/>
            <person name="Amirebrahimi M."/>
            <person name="Yan J."/>
            <person name="Adam C."/>
            <person name="Keymanesh K."/>
            <person name="Ng V."/>
            <person name="Louie K."/>
            <person name="Northen T."/>
            <person name="Drula E."/>
            <person name="Henrissat B."/>
            <person name="Hsieh H.M."/>
            <person name="Youens-Clark K."/>
            <person name="Lutzoni F."/>
            <person name="Miadlikowska J."/>
            <person name="Eastwood D.C."/>
            <person name="Hamelin R.C."/>
            <person name="Grigoriev I.V."/>
            <person name="U'Ren J.M."/>
        </authorList>
    </citation>
    <scope>NUCLEOTIDE SEQUENCE [LARGE SCALE GENOMIC DNA]</scope>
    <source>
        <strain evidence="1 2">CBS 119005</strain>
    </source>
</reference>
<comment type="caution">
    <text evidence="1">The sequence shown here is derived from an EMBL/GenBank/DDBJ whole genome shotgun (WGS) entry which is preliminary data.</text>
</comment>